<gene>
    <name evidence="1" type="ORF">BpHYR1_031156</name>
</gene>
<organism evidence="1 2">
    <name type="scientific">Brachionus plicatilis</name>
    <name type="common">Marine rotifer</name>
    <name type="synonym">Brachionus muelleri</name>
    <dbReference type="NCBI Taxonomy" id="10195"/>
    <lineage>
        <taxon>Eukaryota</taxon>
        <taxon>Metazoa</taxon>
        <taxon>Spiralia</taxon>
        <taxon>Gnathifera</taxon>
        <taxon>Rotifera</taxon>
        <taxon>Eurotatoria</taxon>
        <taxon>Monogononta</taxon>
        <taxon>Pseudotrocha</taxon>
        <taxon>Ploima</taxon>
        <taxon>Brachionidae</taxon>
        <taxon>Brachionus</taxon>
    </lineage>
</organism>
<sequence length="64" mass="7355">MILNRLSEQGSYCGCLIKYSCCNVYISTLGPVYPIFSLDAFQHSSTKEIISENQKRFEPFLWLA</sequence>
<dbReference type="Proteomes" id="UP000276133">
    <property type="component" value="Unassembled WGS sequence"/>
</dbReference>
<name>A0A3M7PG08_BRAPC</name>
<evidence type="ECO:0000313" key="2">
    <source>
        <dbReference type="Proteomes" id="UP000276133"/>
    </source>
</evidence>
<proteinExistence type="predicted"/>
<evidence type="ECO:0000313" key="1">
    <source>
        <dbReference type="EMBL" id="RMZ97644.1"/>
    </source>
</evidence>
<reference evidence="1 2" key="1">
    <citation type="journal article" date="2018" name="Sci. Rep.">
        <title>Genomic signatures of local adaptation to the degree of environmental predictability in rotifers.</title>
        <authorList>
            <person name="Franch-Gras L."/>
            <person name="Hahn C."/>
            <person name="Garcia-Roger E.M."/>
            <person name="Carmona M.J."/>
            <person name="Serra M."/>
            <person name="Gomez A."/>
        </authorList>
    </citation>
    <scope>NUCLEOTIDE SEQUENCE [LARGE SCALE GENOMIC DNA]</scope>
    <source>
        <strain evidence="1">HYR1</strain>
    </source>
</reference>
<protein>
    <submittedName>
        <fullName evidence="1">Uncharacterized protein</fullName>
    </submittedName>
</protein>
<dbReference type="AlphaFoldDB" id="A0A3M7PG08"/>
<keyword evidence="2" id="KW-1185">Reference proteome</keyword>
<accession>A0A3M7PG08</accession>
<dbReference type="EMBL" id="REGN01011281">
    <property type="protein sequence ID" value="RMZ97644.1"/>
    <property type="molecule type" value="Genomic_DNA"/>
</dbReference>
<comment type="caution">
    <text evidence="1">The sequence shown here is derived from an EMBL/GenBank/DDBJ whole genome shotgun (WGS) entry which is preliminary data.</text>
</comment>